<evidence type="ECO:0000313" key="3">
    <source>
        <dbReference type="Proteomes" id="UP000037151"/>
    </source>
</evidence>
<comment type="caution">
    <text evidence="2">The sequence shown here is derived from an EMBL/GenBank/DDBJ whole genome shotgun (WGS) entry which is preliminary data.</text>
</comment>
<reference evidence="3" key="1">
    <citation type="submission" date="2014-07" db="EMBL/GenBank/DDBJ databases">
        <title>Genome sequencing of plant-pathogenic Streptomyces species.</title>
        <authorList>
            <person name="Harrison J."/>
            <person name="Sapp M."/>
            <person name="Thwaites R."/>
            <person name="Studholme D.J."/>
        </authorList>
    </citation>
    <scope>NUCLEOTIDE SEQUENCE [LARGE SCALE GENOMIC DNA]</scope>
    <source>
        <strain evidence="3">NCPPB 4445</strain>
    </source>
</reference>
<dbReference type="EMBL" id="JPPY01000168">
    <property type="protein sequence ID" value="KND30173.1"/>
    <property type="molecule type" value="Genomic_DNA"/>
</dbReference>
<evidence type="ECO:0000313" key="2">
    <source>
        <dbReference type="EMBL" id="KND30173.1"/>
    </source>
</evidence>
<gene>
    <name evidence="2" type="ORF">IQ63_29325</name>
</gene>
<keyword evidence="1" id="KW-0732">Signal</keyword>
<dbReference type="PATRIC" id="fig|42234.21.peg.6043"/>
<name>A0A0L0JXC6_9ACTN</name>
<proteinExistence type="predicted"/>
<dbReference type="AlphaFoldDB" id="A0A0L0JXC6"/>
<feature type="chain" id="PRO_5005541860" evidence="1">
    <location>
        <begin position="39"/>
        <end position="214"/>
    </location>
</feature>
<dbReference type="Gene3D" id="2.170.15.10">
    <property type="entry name" value="Proaerolysin, chain A, domain 3"/>
    <property type="match status" value="1"/>
</dbReference>
<dbReference type="SUPFAM" id="SSF56973">
    <property type="entry name" value="Aerolisin/ETX pore-forming domain"/>
    <property type="match status" value="1"/>
</dbReference>
<organism evidence="2 3">
    <name type="scientific">Streptomyces acidiscabies</name>
    <dbReference type="NCBI Taxonomy" id="42234"/>
    <lineage>
        <taxon>Bacteria</taxon>
        <taxon>Bacillati</taxon>
        <taxon>Actinomycetota</taxon>
        <taxon>Actinomycetes</taxon>
        <taxon>Kitasatosporales</taxon>
        <taxon>Streptomycetaceae</taxon>
        <taxon>Streptomyces</taxon>
    </lineage>
</organism>
<dbReference type="Proteomes" id="UP000037151">
    <property type="component" value="Unassembled WGS sequence"/>
</dbReference>
<feature type="signal peptide" evidence="1">
    <location>
        <begin position="1"/>
        <end position="38"/>
    </location>
</feature>
<protein>
    <submittedName>
        <fullName evidence="2">Uncharacterized protein</fullName>
    </submittedName>
</protein>
<sequence length="214" mass="23566">MRFALRVTAPSRRVARSAGAVAALALGASLMAAPQSYAAGNPSVAQLLQACDSADVCKFHPQSYTAYTGPAHQVGSTAYNCGHEINQHTVTWFDTTSATNTVGVAIEAGVEFWEVYKVSVEVSYSHSWTTSHTDSETKTLNVRPGYKGWLQRGTAKQKAKGWYELHFGKRYYGHYIWYINNYQAAGWDQDHPQNGYVNFKDAQMTSGERAAHCG</sequence>
<dbReference type="OrthoDB" id="5124470at2"/>
<dbReference type="RefSeq" id="WP_050373285.1">
    <property type="nucleotide sequence ID" value="NZ_KQ257829.1"/>
</dbReference>
<evidence type="ECO:0000256" key="1">
    <source>
        <dbReference type="SAM" id="SignalP"/>
    </source>
</evidence>
<accession>A0A0L0JXC6</accession>